<dbReference type="InterPro" id="IPR007052">
    <property type="entry name" value="CS_dom"/>
</dbReference>
<organism evidence="4 5">
    <name type="scientific">Opisthorchis viverrini</name>
    <name type="common">Southeast Asian liver fluke</name>
    <dbReference type="NCBI Taxonomy" id="6198"/>
    <lineage>
        <taxon>Eukaryota</taxon>
        <taxon>Metazoa</taxon>
        <taxon>Spiralia</taxon>
        <taxon>Lophotrochozoa</taxon>
        <taxon>Platyhelminthes</taxon>
        <taxon>Trematoda</taxon>
        <taxon>Digenea</taxon>
        <taxon>Opisthorchiida</taxon>
        <taxon>Opisthorchiata</taxon>
        <taxon>Opisthorchiidae</taxon>
        <taxon>Opisthorchis</taxon>
    </lineage>
</organism>
<feature type="coiled-coil region" evidence="2">
    <location>
        <begin position="107"/>
        <end position="201"/>
    </location>
</feature>
<reference evidence="4 5" key="1">
    <citation type="submission" date="2015-03" db="EMBL/GenBank/DDBJ databases">
        <title>Draft genome of the nematode, Opisthorchis viverrini.</title>
        <authorList>
            <person name="Mitreva M."/>
        </authorList>
    </citation>
    <scope>NUCLEOTIDE SEQUENCE [LARGE SCALE GENOMIC DNA]</scope>
    <source>
        <strain evidence="4">Khon Kaen</strain>
    </source>
</reference>
<evidence type="ECO:0000313" key="5">
    <source>
        <dbReference type="Proteomes" id="UP000243686"/>
    </source>
</evidence>
<dbReference type="SUPFAM" id="SSF48452">
    <property type="entry name" value="TPR-like"/>
    <property type="match status" value="1"/>
</dbReference>
<protein>
    <submittedName>
        <fullName evidence="4">Tetratricopeptide repeat protein</fullName>
    </submittedName>
</protein>
<dbReference type="InterPro" id="IPR008978">
    <property type="entry name" value="HSP20-like_chaperone"/>
</dbReference>
<dbReference type="PANTHER" id="PTHR46492">
    <property type="entry name" value="DYNEIN ASSEMBLY FACTOR 4, AXONEMAL"/>
    <property type="match status" value="1"/>
</dbReference>
<dbReference type="SMART" id="SM00028">
    <property type="entry name" value="TPR"/>
    <property type="match status" value="3"/>
</dbReference>
<dbReference type="PROSITE" id="PS50293">
    <property type="entry name" value="TPR_REGION"/>
    <property type="match status" value="1"/>
</dbReference>
<dbReference type="InterPro" id="IPR019734">
    <property type="entry name" value="TPR_rpt"/>
</dbReference>
<dbReference type="PROSITE" id="PS51203">
    <property type="entry name" value="CS"/>
    <property type="match status" value="1"/>
</dbReference>
<dbReference type="SUPFAM" id="SSF49764">
    <property type="entry name" value="HSP20-like chaperones"/>
    <property type="match status" value="1"/>
</dbReference>
<feature type="domain" description="CS" evidence="3">
    <location>
        <begin position="3"/>
        <end position="87"/>
    </location>
</feature>
<dbReference type="Pfam" id="PF04969">
    <property type="entry name" value="CS"/>
    <property type="match status" value="1"/>
</dbReference>
<dbReference type="Gene3D" id="2.60.40.790">
    <property type="match status" value="1"/>
</dbReference>
<feature type="repeat" description="TPR" evidence="1">
    <location>
        <begin position="284"/>
        <end position="317"/>
    </location>
</feature>
<dbReference type="PROSITE" id="PS50005">
    <property type="entry name" value="TPR"/>
    <property type="match status" value="1"/>
</dbReference>
<keyword evidence="2" id="KW-0175">Coiled coil</keyword>
<accession>A0A1S8X986</accession>
<keyword evidence="1" id="KW-0802">TPR repeat</keyword>
<name>A0A1S8X986_OPIVI</name>
<dbReference type="InterPro" id="IPR052004">
    <property type="entry name" value="Dynein_assembly_factor_4"/>
</dbReference>
<evidence type="ECO:0000259" key="3">
    <source>
        <dbReference type="PROSITE" id="PS51203"/>
    </source>
</evidence>
<evidence type="ECO:0000256" key="1">
    <source>
        <dbReference type="PROSITE-ProRule" id="PRU00339"/>
    </source>
</evidence>
<dbReference type="GO" id="GO:0036159">
    <property type="term" value="P:inner dynein arm assembly"/>
    <property type="evidence" value="ECO:0007669"/>
    <property type="project" value="TreeGrafter"/>
</dbReference>
<dbReference type="PANTHER" id="PTHR46492:SF1">
    <property type="entry name" value="DYNEIN AXONEMAL ASSEMBLY FACTOR 4"/>
    <property type="match status" value="1"/>
</dbReference>
<dbReference type="InterPro" id="IPR011990">
    <property type="entry name" value="TPR-like_helical_dom_sf"/>
</dbReference>
<dbReference type="GO" id="GO:0036158">
    <property type="term" value="P:outer dynein arm assembly"/>
    <property type="evidence" value="ECO:0007669"/>
    <property type="project" value="TreeGrafter"/>
</dbReference>
<proteinExistence type="predicted"/>
<dbReference type="Gene3D" id="1.25.40.10">
    <property type="entry name" value="Tetratricopeptide repeat domain"/>
    <property type="match status" value="1"/>
</dbReference>
<gene>
    <name evidence="4" type="ORF">X801_00825</name>
</gene>
<dbReference type="Pfam" id="PF00515">
    <property type="entry name" value="TPR_1"/>
    <property type="match status" value="1"/>
</dbReference>
<evidence type="ECO:0000313" key="4">
    <source>
        <dbReference type="EMBL" id="OON23269.1"/>
    </source>
</evidence>
<dbReference type="AlphaFoldDB" id="A0A1S8X986"/>
<evidence type="ECO:0000256" key="2">
    <source>
        <dbReference type="SAM" id="Coils"/>
    </source>
</evidence>
<sequence>MYIAIEDFSWFENDQEVSIEVPLRGLAKKDKEVMITSRFIKMVIKPYMFECILLNPILVDESRVELSGSQARFVLKKAEAQIWGRLLSEEMSMQIPNFIITEDKHKLIQLRNEAIIEHQEREKAKQEAKLQEIRKGEKDSLNKVMKLEADERERIESEKKFAGEKAVEELVKIHQQEQEEKAQLDQKIIEARQLANEITEQRIMTTKSPEERIALSLNEKPIELPVRTSTNITVNFTPRIFPTPERESVKQEEEEWLNKQAEHRRAMLKKVVGDQEMSDKELDPQWLRNKGDTLFRAGDFEAAVEAYSRAIEINPKMHSAFSNRAACHLQLRNFFKALEDSSTALDLCVPAVPQNLRSRVRAHARRAAAFCNLKMFKEGLIEYRAAHQLDPSDSSIEADMRNIEKYLNQLAAA</sequence>
<dbReference type="EMBL" id="KV891576">
    <property type="protein sequence ID" value="OON23269.1"/>
    <property type="molecule type" value="Genomic_DNA"/>
</dbReference>
<keyword evidence="5" id="KW-1185">Reference proteome</keyword>
<dbReference type="GO" id="GO:0003341">
    <property type="term" value="P:cilium movement"/>
    <property type="evidence" value="ECO:0007669"/>
    <property type="project" value="TreeGrafter"/>
</dbReference>
<dbReference type="Proteomes" id="UP000243686">
    <property type="component" value="Unassembled WGS sequence"/>
</dbReference>